<reference evidence="1 2" key="1">
    <citation type="submission" date="2019-05" db="EMBL/GenBank/DDBJ databases">
        <title>Another draft genome of Portunus trituberculatus and its Hox gene families provides insights of decapod evolution.</title>
        <authorList>
            <person name="Jeong J.-H."/>
            <person name="Song I."/>
            <person name="Kim S."/>
            <person name="Choi T."/>
            <person name="Kim D."/>
            <person name="Ryu S."/>
            <person name="Kim W."/>
        </authorList>
    </citation>
    <scope>NUCLEOTIDE SEQUENCE [LARGE SCALE GENOMIC DNA]</scope>
    <source>
        <tissue evidence="1">Muscle</tissue>
    </source>
</reference>
<dbReference type="Proteomes" id="UP000324222">
    <property type="component" value="Unassembled WGS sequence"/>
</dbReference>
<organism evidence="1 2">
    <name type="scientific">Portunus trituberculatus</name>
    <name type="common">Swimming crab</name>
    <name type="synonym">Neptunus trituberculatus</name>
    <dbReference type="NCBI Taxonomy" id="210409"/>
    <lineage>
        <taxon>Eukaryota</taxon>
        <taxon>Metazoa</taxon>
        <taxon>Ecdysozoa</taxon>
        <taxon>Arthropoda</taxon>
        <taxon>Crustacea</taxon>
        <taxon>Multicrustacea</taxon>
        <taxon>Malacostraca</taxon>
        <taxon>Eumalacostraca</taxon>
        <taxon>Eucarida</taxon>
        <taxon>Decapoda</taxon>
        <taxon>Pleocyemata</taxon>
        <taxon>Brachyura</taxon>
        <taxon>Eubrachyura</taxon>
        <taxon>Portunoidea</taxon>
        <taxon>Portunidae</taxon>
        <taxon>Portuninae</taxon>
        <taxon>Portunus</taxon>
    </lineage>
</organism>
<evidence type="ECO:0000313" key="1">
    <source>
        <dbReference type="EMBL" id="MPC31862.1"/>
    </source>
</evidence>
<evidence type="ECO:0000313" key="2">
    <source>
        <dbReference type="Proteomes" id="UP000324222"/>
    </source>
</evidence>
<name>A0A5B7ECL9_PORTR</name>
<gene>
    <name evidence="1" type="ORF">E2C01_025162</name>
</gene>
<sequence length="105" mass="11988">MPVTHSRTYPPVCRILFIRQTPRENHETPSWCEKRTRVYQGVACKRHVPRASAQMESYTSLEHFPNIPRCHVKLLIYVRIAAPRGSYVDNTGSLPAHYATCHAGA</sequence>
<dbReference type="EMBL" id="VSRR010002520">
    <property type="protein sequence ID" value="MPC31862.1"/>
    <property type="molecule type" value="Genomic_DNA"/>
</dbReference>
<protein>
    <submittedName>
        <fullName evidence="1">Uncharacterized protein</fullName>
    </submittedName>
</protein>
<proteinExistence type="predicted"/>
<accession>A0A5B7ECL9</accession>
<keyword evidence="2" id="KW-1185">Reference proteome</keyword>
<comment type="caution">
    <text evidence="1">The sequence shown here is derived from an EMBL/GenBank/DDBJ whole genome shotgun (WGS) entry which is preliminary data.</text>
</comment>
<dbReference type="AlphaFoldDB" id="A0A5B7ECL9"/>